<organism evidence="2 3">
    <name type="scientific">Moheibacter stercoris</name>
    <dbReference type="NCBI Taxonomy" id="1628251"/>
    <lineage>
        <taxon>Bacteria</taxon>
        <taxon>Pseudomonadati</taxon>
        <taxon>Bacteroidota</taxon>
        <taxon>Flavobacteriia</taxon>
        <taxon>Flavobacteriales</taxon>
        <taxon>Weeksellaceae</taxon>
        <taxon>Moheibacter</taxon>
    </lineage>
</organism>
<evidence type="ECO:0000259" key="1">
    <source>
        <dbReference type="Pfam" id="PF14129"/>
    </source>
</evidence>
<reference evidence="2 3" key="1">
    <citation type="submission" date="2024-06" db="EMBL/GenBank/DDBJ databases">
        <title>Genomic Encyclopedia of Type Strains, Phase IV (KMG-IV): sequencing the most valuable type-strain genomes for metagenomic binning, comparative biology and taxonomic classification.</title>
        <authorList>
            <person name="Goeker M."/>
        </authorList>
    </citation>
    <scope>NUCLEOTIDE SEQUENCE [LARGE SCALE GENOMIC DNA]</scope>
    <source>
        <strain evidence="2 3">DSM 29388</strain>
    </source>
</reference>
<sequence length="126" mass="14849">MKRFILTFILGCLFWSCSKSIEKPENLLSTEQIETILTDVHLYQQPSYLTSLYNQPINHAKIDAQILAKHQVSSKVFEESFKYYVLQPEIFKEILVNVRKKLIEKLPQEERDKINSEKKSKDDSKN</sequence>
<dbReference type="RefSeq" id="WP_354505877.1">
    <property type="nucleotide sequence ID" value="NZ_JBEPMO010000001.1"/>
</dbReference>
<keyword evidence="3" id="KW-1185">Reference proteome</keyword>
<proteinExistence type="predicted"/>
<dbReference type="Pfam" id="PF14129">
    <property type="entry name" value="DUF4296"/>
    <property type="match status" value="1"/>
</dbReference>
<accession>A0ABV2LQ04</accession>
<dbReference type="EMBL" id="JBEPMO010000001">
    <property type="protein sequence ID" value="MET3730654.1"/>
    <property type="molecule type" value="Genomic_DNA"/>
</dbReference>
<comment type="caution">
    <text evidence="2">The sequence shown here is derived from an EMBL/GenBank/DDBJ whole genome shotgun (WGS) entry which is preliminary data.</text>
</comment>
<gene>
    <name evidence="2" type="ORF">ABID46_000206</name>
</gene>
<name>A0ABV2LQ04_9FLAO</name>
<evidence type="ECO:0000313" key="3">
    <source>
        <dbReference type="Proteomes" id="UP001549146"/>
    </source>
</evidence>
<dbReference type="InterPro" id="IPR025381">
    <property type="entry name" value="DUF4296"/>
</dbReference>
<feature type="domain" description="DUF4296" evidence="1">
    <location>
        <begin position="24"/>
        <end position="104"/>
    </location>
</feature>
<protein>
    <recommendedName>
        <fullName evidence="1">DUF4296 domain-containing protein</fullName>
    </recommendedName>
</protein>
<evidence type="ECO:0000313" key="2">
    <source>
        <dbReference type="EMBL" id="MET3730654.1"/>
    </source>
</evidence>
<dbReference type="Proteomes" id="UP001549146">
    <property type="component" value="Unassembled WGS sequence"/>
</dbReference>